<name>H3B9B3_LATCH</name>
<dbReference type="GeneTree" id="ENSGT00940000166562"/>
<evidence type="ECO:0000313" key="1">
    <source>
        <dbReference type="Ensembl" id="ENSLACP00000018484.1"/>
    </source>
</evidence>
<evidence type="ECO:0000313" key="2">
    <source>
        <dbReference type="Proteomes" id="UP000008672"/>
    </source>
</evidence>
<keyword evidence="2" id="KW-1185">Reference proteome</keyword>
<sequence>ICIFCDKSIKYIKGSKSREPLKKSHELPSDDRIRSVVIKRMDKKILSITSRELVAAEAHYHKSCLINYTRQRPAPLAHTVESDNADLSYSNAEMTVYDMLFDHIRKTIFPEPHVVSMVELTEKLISFMNSLGVAAVKVHTKHIRRKLEGEFGDSLQIFPSDRLLIVPNNLTVQTLAKEYIKPKIATAEPPKPKAPIQKEKKRSITPTPLFLPHYNAGDHNTFRRIPVDQAIEETVNKDTQTAGGTKGFSLKPAAVSKYYLTAEYGSTCLKQLHDMIELQSPGLSYADLEPSCIQKDEADVQSLVDLLENNWTNPFSSNSSDLVSISTGMAAPPDFTHDLLKAQDQGEKAYQNFQYDRLETGSQHFHYRLLKLKLKTFSSLKKQRRTKMMNKAYHRLFGQLVLIATNRNLHMHEVLQPPLGPLPWMHLYTGCDTVSASANHSKLSALKLLLGNRKFQDAFTNLGQQWFLSAKMF</sequence>
<dbReference type="eggNOG" id="ENOG502SKKD">
    <property type="taxonomic scope" value="Eukaryota"/>
</dbReference>
<accession>H3B9B3</accession>
<dbReference type="HOGENOM" id="CLU_578169_0_0_1"/>
<dbReference type="Proteomes" id="UP000008672">
    <property type="component" value="Unassembled WGS sequence"/>
</dbReference>
<dbReference type="EMBL" id="AFYH01050294">
    <property type="status" value="NOT_ANNOTATED_CDS"/>
    <property type="molecule type" value="Genomic_DNA"/>
</dbReference>
<proteinExistence type="predicted"/>
<dbReference type="PANTHER" id="PTHR47018:SF3">
    <property type="entry name" value="MYCBP-ASSOCIATED PROTEIN"/>
    <property type="match status" value="1"/>
</dbReference>
<protein>
    <submittedName>
        <fullName evidence="1">Uncharacterized protein</fullName>
    </submittedName>
</protein>
<organism evidence="1 2">
    <name type="scientific">Latimeria chalumnae</name>
    <name type="common">Coelacanth</name>
    <dbReference type="NCBI Taxonomy" id="7897"/>
    <lineage>
        <taxon>Eukaryota</taxon>
        <taxon>Metazoa</taxon>
        <taxon>Chordata</taxon>
        <taxon>Craniata</taxon>
        <taxon>Vertebrata</taxon>
        <taxon>Euteleostomi</taxon>
        <taxon>Coelacanthiformes</taxon>
        <taxon>Coelacanthidae</taxon>
        <taxon>Latimeria</taxon>
    </lineage>
</organism>
<reference evidence="2" key="1">
    <citation type="submission" date="2011-08" db="EMBL/GenBank/DDBJ databases">
        <title>The draft genome of Latimeria chalumnae.</title>
        <authorList>
            <person name="Di Palma F."/>
            <person name="Alfoldi J."/>
            <person name="Johnson J."/>
            <person name="Berlin A."/>
            <person name="Gnerre S."/>
            <person name="Jaffe D."/>
            <person name="MacCallum I."/>
            <person name="Young S."/>
            <person name="Walker B.J."/>
            <person name="Lander E."/>
            <person name="Lindblad-Toh K."/>
        </authorList>
    </citation>
    <scope>NUCLEOTIDE SEQUENCE [LARGE SCALE GENOMIC DNA]</scope>
    <source>
        <strain evidence="2">Wild caught</strain>
    </source>
</reference>
<dbReference type="AlphaFoldDB" id="H3B9B3"/>
<dbReference type="Ensembl" id="ENSLACT00000018617.1">
    <property type="protein sequence ID" value="ENSLACP00000018484.1"/>
    <property type="gene ID" value="ENSLACG00000016276.1"/>
</dbReference>
<reference evidence="1" key="3">
    <citation type="submission" date="2025-09" db="UniProtKB">
        <authorList>
            <consortium name="Ensembl"/>
        </authorList>
    </citation>
    <scope>IDENTIFICATION</scope>
</reference>
<dbReference type="PANTHER" id="PTHR47018">
    <property type="entry name" value="CXC DOMAIN-CONTAINING PROTEIN-RELATED"/>
    <property type="match status" value="1"/>
</dbReference>
<dbReference type="InParanoid" id="H3B9B3"/>
<reference evidence="1" key="2">
    <citation type="submission" date="2025-08" db="UniProtKB">
        <authorList>
            <consortium name="Ensembl"/>
        </authorList>
    </citation>
    <scope>IDENTIFICATION</scope>
</reference>